<dbReference type="GO" id="GO:0003735">
    <property type="term" value="F:structural constituent of ribosome"/>
    <property type="evidence" value="ECO:0007669"/>
    <property type="project" value="InterPro"/>
</dbReference>
<dbReference type="PROSITE" id="PS00053">
    <property type="entry name" value="RIBOSOMAL_S8"/>
    <property type="match status" value="1"/>
</dbReference>
<sequence length="129" mass="13846">MDHISHLISTMTTIAGAGKRDFEVASNKLIRAILLTLEKEGYLKVVEDKNSKDPKTLRAVLSSDASGKAKIHGAERVSKFSKRIYSASASLGGRRARSGSLVVSTSRGVMTGREAAAARVGGEILFEIW</sequence>
<dbReference type="Proteomes" id="UP000176221">
    <property type="component" value="Unassembled WGS sequence"/>
</dbReference>
<dbReference type="Gene3D" id="3.30.1490.10">
    <property type="match status" value="1"/>
</dbReference>
<evidence type="ECO:0000256" key="1">
    <source>
        <dbReference type="ARBA" id="ARBA00006471"/>
    </source>
</evidence>
<dbReference type="SUPFAM" id="SSF56047">
    <property type="entry name" value="Ribosomal protein S8"/>
    <property type="match status" value="1"/>
</dbReference>
<dbReference type="EMBL" id="MHRX01000051">
    <property type="protein sequence ID" value="OHA32222.1"/>
    <property type="molecule type" value="Genomic_DNA"/>
</dbReference>
<dbReference type="GO" id="GO:0005737">
    <property type="term" value="C:cytoplasm"/>
    <property type="evidence" value="ECO:0007669"/>
    <property type="project" value="UniProtKB-ARBA"/>
</dbReference>
<evidence type="ECO:0000256" key="2">
    <source>
        <dbReference type="ARBA" id="ARBA00022980"/>
    </source>
</evidence>
<evidence type="ECO:0000256" key="5">
    <source>
        <dbReference type="ARBA" id="ARBA00035525"/>
    </source>
</evidence>
<dbReference type="FunFam" id="3.30.1490.10:FF:000001">
    <property type="entry name" value="30S ribosomal protein S8"/>
    <property type="match status" value="1"/>
</dbReference>
<dbReference type="InterPro" id="IPR000630">
    <property type="entry name" value="Ribosomal_uS8"/>
</dbReference>
<organism evidence="7 8">
    <name type="scientific">Candidatus Taylorbacteria bacterium RIFCSPLOWO2_01_FULL_45_15b</name>
    <dbReference type="NCBI Taxonomy" id="1802319"/>
    <lineage>
        <taxon>Bacteria</taxon>
        <taxon>Candidatus Tayloriibacteriota</taxon>
    </lineage>
</organism>
<evidence type="ECO:0000256" key="6">
    <source>
        <dbReference type="RuleBase" id="RU003660"/>
    </source>
</evidence>
<name>A0A1G2NAB1_9BACT</name>
<dbReference type="Pfam" id="PF00410">
    <property type="entry name" value="Ribosomal_S8"/>
    <property type="match status" value="1"/>
</dbReference>
<dbReference type="AlphaFoldDB" id="A0A1G2NAB1"/>
<evidence type="ECO:0000256" key="4">
    <source>
        <dbReference type="ARBA" id="ARBA00035258"/>
    </source>
</evidence>
<dbReference type="GO" id="GO:0006412">
    <property type="term" value="P:translation"/>
    <property type="evidence" value="ECO:0007669"/>
    <property type="project" value="InterPro"/>
</dbReference>
<reference evidence="7 8" key="1">
    <citation type="journal article" date="2016" name="Nat. Commun.">
        <title>Thousands of microbial genomes shed light on interconnected biogeochemical processes in an aquifer system.</title>
        <authorList>
            <person name="Anantharaman K."/>
            <person name="Brown C.T."/>
            <person name="Hug L.A."/>
            <person name="Sharon I."/>
            <person name="Castelle C.J."/>
            <person name="Probst A.J."/>
            <person name="Thomas B.C."/>
            <person name="Singh A."/>
            <person name="Wilkins M.J."/>
            <person name="Karaoz U."/>
            <person name="Brodie E.L."/>
            <person name="Williams K.H."/>
            <person name="Hubbard S.S."/>
            <person name="Banfield J.F."/>
        </authorList>
    </citation>
    <scope>NUCLEOTIDE SEQUENCE [LARGE SCALE GENOMIC DNA]</scope>
</reference>
<keyword evidence="2 6" id="KW-0689">Ribosomal protein</keyword>
<evidence type="ECO:0000256" key="3">
    <source>
        <dbReference type="ARBA" id="ARBA00023274"/>
    </source>
</evidence>
<dbReference type="GO" id="GO:1990904">
    <property type="term" value="C:ribonucleoprotein complex"/>
    <property type="evidence" value="ECO:0007669"/>
    <property type="project" value="UniProtKB-KW"/>
</dbReference>
<dbReference type="InterPro" id="IPR047863">
    <property type="entry name" value="Ribosomal_uS8_CS"/>
</dbReference>
<evidence type="ECO:0000313" key="8">
    <source>
        <dbReference type="Proteomes" id="UP000176221"/>
    </source>
</evidence>
<evidence type="ECO:0000313" key="7">
    <source>
        <dbReference type="EMBL" id="OHA32222.1"/>
    </source>
</evidence>
<dbReference type="Gene3D" id="3.30.1370.30">
    <property type="match status" value="1"/>
</dbReference>
<dbReference type="GO" id="GO:0005840">
    <property type="term" value="C:ribosome"/>
    <property type="evidence" value="ECO:0007669"/>
    <property type="project" value="UniProtKB-KW"/>
</dbReference>
<accession>A0A1G2NAB1</accession>
<dbReference type="InterPro" id="IPR035987">
    <property type="entry name" value="Ribosomal_uS8_sf"/>
</dbReference>
<keyword evidence="3 6" id="KW-0687">Ribonucleoprotein</keyword>
<protein>
    <recommendedName>
        <fullName evidence="4">Small ribosomal subunit protein uS8</fullName>
    </recommendedName>
    <alternativeName>
        <fullName evidence="5">30S ribosomal protein S8</fullName>
    </alternativeName>
</protein>
<dbReference type="STRING" id="1802319.A2928_01045"/>
<gene>
    <name evidence="7" type="ORF">A2928_01045</name>
</gene>
<proteinExistence type="inferred from homology"/>
<dbReference type="PANTHER" id="PTHR11758">
    <property type="entry name" value="40S RIBOSOMAL PROTEIN S15A"/>
    <property type="match status" value="1"/>
</dbReference>
<comment type="similarity">
    <text evidence="1 6">Belongs to the universal ribosomal protein uS8 family.</text>
</comment>
<comment type="caution">
    <text evidence="7">The sequence shown here is derived from an EMBL/GenBank/DDBJ whole genome shotgun (WGS) entry which is preliminary data.</text>
</comment>